<keyword evidence="5" id="KW-1185">Reference proteome</keyword>
<feature type="compositionally biased region" description="Low complexity" evidence="2">
    <location>
        <begin position="793"/>
        <end position="807"/>
    </location>
</feature>
<dbReference type="EMBL" id="CAUYUE010000002">
    <property type="protein sequence ID" value="CAK0739134.1"/>
    <property type="molecule type" value="Genomic_DNA"/>
</dbReference>
<dbReference type="SUPFAM" id="SSF57716">
    <property type="entry name" value="Glucocorticoid receptor-like (DNA-binding domain)"/>
    <property type="match status" value="1"/>
</dbReference>
<feature type="compositionally biased region" description="Low complexity" evidence="2">
    <location>
        <begin position="909"/>
        <end position="921"/>
    </location>
</feature>
<evidence type="ECO:0000313" key="4">
    <source>
        <dbReference type="EMBL" id="CAK0739134.1"/>
    </source>
</evidence>
<dbReference type="GO" id="GO:0043565">
    <property type="term" value="F:sequence-specific DNA binding"/>
    <property type="evidence" value="ECO:0007669"/>
    <property type="project" value="InterPro"/>
</dbReference>
<feature type="region of interest" description="Disordered" evidence="2">
    <location>
        <begin position="1223"/>
        <end position="1296"/>
    </location>
</feature>
<gene>
    <name evidence="4" type="ORF">CVIRNUC_001140</name>
</gene>
<feature type="region of interest" description="Disordered" evidence="2">
    <location>
        <begin position="1832"/>
        <end position="1899"/>
    </location>
</feature>
<feature type="compositionally biased region" description="Low complexity" evidence="2">
    <location>
        <begin position="1926"/>
        <end position="1940"/>
    </location>
</feature>
<dbReference type="GO" id="GO:0008270">
    <property type="term" value="F:zinc ion binding"/>
    <property type="evidence" value="ECO:0007669"/>
    <property type="project" value="UniProtKB-KW"/>
</dbReference>
<evidence type="ECO:0000256" key="2">
    <source>
        <dbReference type="SAM" id="MobiDB-lite"/>
    </source>
</evidence>
<sequence length="2170" mass="229350">MDWPLPPKESLRLPHDTWLHVLRQCGMHAPGPPIQLSQEEAQYAHIYNRAPLPAPTQTVDGALPAASVNMSQLFGQPAGPCALPAVSGVLPAMHHQQQLLPGAGIRGDACQYSAARQYQDHQQACMESFQRFLGREGPRHPAEAPLLPAVPLGAPVKAPFCGSLTQQYLELTAGGQSGAVASSQLARPQPRTAPVPLAGLYIKSTSTAAAKGLPRPHAQHSPLELAEAPEDLPGQLHSIPAVSMQPVRHVNAWQSLPEVAVAPQWLSRQLPSISAADTEPLHQPDASQRNFEAGLPARLPGGLRDSGRAQWQTACLTEAAPHACTSAPASFRGQTSAAEHLNEHSVGAIHEEGYEAETEALQSSRHGDAAAVSLDGSGQDREAESRAALAAPSKGLPPAQLKNSLHMQHQNPEWEDTATGSACMGTKQSDSEGGASQEQQGQHCSQHNISSEAAAAGLGMAIPKQAYEVAQDNSDELAGAPQADDGMGMDGSAAEAERLVATSSAVRDPQHARQLEARAQPDIDNTLGDCTASGWHGVEAGPIAASTLPHACTVLAAPRDKGSLPGAPGICMSIAAQAMPPEADADLAEPSADGACHSKQMSMAAHSSAGAAEGDSGTLAQGVGVAQATRNAQPRGSALYSSAADNKDGISVSVSQCNMAQIPEESISELADLAPVGWQREFEASLYGPASCSAGQAGSREPAAGQLTRPVEGPDQTQQVSSTVHPRSHPACKAPAVGRPQLAKAIRRRGGRGQGAVSAAQAPAAAPQRRRGAPRKLAARPAEGPAVEHEPEAGAAAVQAAEASQASKLGQQRQMRPSREQETRQFKGQVLSKAPDTLPASREAPQPVAAAPEARRAKRCRGVEGSTKGMEPGKRTRAASVPAVALPESAVPALRRRGTEQPHRRMQSPAGRAATAAVPTALPMPDPARPANGREGTGRRARRQAAPEPGATTATAANQEEASRTRSGAVRASIISQEVVAIKSASRAGLAQVPVDSQAVSPKHTAVHEALAAASCQRREGALPCAEAASQKFGVPLPEGFMFRKYYSKAKPLGSSEYVVTCPVHERLKRLDRWRTVVDFFAAHAKCRPEWKGYARRRREDTDKYHKRIREVFTFRKHDVPEHLRMPHLFKEGCTSPAKNGTPEQARKPKVLPLPSSGAFRGHKTPGANVRAEPSLLRRTAAARLKTAQLQARICRTKAGAGQSGSPGVGMPAVGLQGRPHLAGAQRARGVQRASSRRQPGRQRATLGQPQHGVGKAAGHGAASAEALARQTSLGSLGSPEPRGGAQQAEPSVRLQVSPEGKVSLLVSPEAASCPVLVRDASGRFLKHRPGGLACRGAAAAQPRCRPPAHAALLEPCTEEAAPGRAAVPNRAAPCDEAVACARGRLKRVPGGDPLQNKQVARLCNMIRANSREFQADGRVLRLKQYISSDVRPAHIDAILDALAANTRVEVLYIQNFEWGMGDTQLEHLARVLTNKRVWALNVGENFQISIAAWARFTQALQQTAVGYMYVSEHHLKHTDLKIRMRDVIRINRTAGPQRDPEVISKVGNMWFNPKLPDAAPRRTKWALTHPLAGRLKPVLGRPAAGMRRTAGFEVQLGRGRLLEHKLQRGPGSPRRAGGAPQVFFHLQGPKEGLGQGHRQAETAAERRLVEQLKRGAPPLRTGSKIAPPPKTHTGPLECSYCRATQTGCWRRHHRTRALLCNRCGVQVNPGLARRGGKRPIGRPRAGSPPGRRSCALASSPVQAPDGGKFAEGSAVGCEAKAVYACEECGGPVTSSRRASLPSPDTVLCSVCMTGASGRNDGALLSPAQLRSIRDHIEGIAHSFRAWEQLQQLQHPGGSRRQSLRPGLQAHTGHSPDPEQALPGAGQLRQGSMPGRTEQIAGQPGQAGLPTQAGAERPTGLEDNELLSGRLQRTVDSKLQSSEQTAAAPPQGSQPAAGLARGHQTSLAEGPLPAAESCAAAVNTGSAAEALDNSAYVQMQWELAQDAQPAERRHQRSAEAVDGAAHAQMLWEMAQAAQRGKRRLGESGQAEPAPKRLCWSSCLVSREPHQAPDPRLQLAPTQEEGSAPGAHSEAAALRQGAGMQQSESMQAGSRVRMKQRELVPVQSLLASTAQLPGRSGPATPLSEEEELLTLLLWMHQPRREGAPTWAPCSPDAACPPPDTAPAASTA</sequence>
<evidence type="ECO:0000256" key="1">
    <source>
        <dbReference type="PROSITE-ProRule" id="PRU00094"/>
    </source>
</evidence>
<evidence type="ECO:0000313" key="5">
    <source>
        <dbReference type="Proteomes" id="UP001314263"/>
    </source>
</evidence>
<feature type="compositionally biased region" description="Polar residues" evidence="2">
    <location>
        <begin position="715"/>
        <end position="725"/>
    </location>
</feature>
<feature type="compositionally biased region" description="Low complexity" evidence="2">
    <location>
        <begin position="842"/>
        <end position="852"/>
    </location>
</feature>
<dbReference type="InterPro" id="IPR013088">
    <property type="entry name" value="Znf_NHR/GATA"/>
</dbReference>
<proteinExistence type="predicted"/>
<feature type="compositionally biased region" description="Low complexity" evidence="2">
    <location>
        <begin position="755"/>
        <end position="767"/>
    </location>
</feature>
<feature type="region of interest" description="Disordered" evidence="2">
    <location>
        <begin position="1131"/>
        <end position="1175"/>
    </location>
</feature>
<protein>
    <recommendedName>
        <fullName evidence="3">GATA-type domain-containing protein</fullName>
    </recommendedName>
</protein>
<feature type="region of interest" description="Disordered" evidence="2">
    <location>
        <begin position="2049"/>
        <end position="2092"/>
    </location>
</feature>
<feature type="compositionally biased region" description="Low complexity" evidence="2">
    <location>
        <begin position="946"/>
        <end position="957"/>
    </location>
</feature>
<dbReference type="Gene3D" id="3.30.50.10">
    <property type="entry name" value="Erythroid Transcription Factor GATA-1, subunit A"/>
    <property type="match status" value="1"/>
</dbReference>
<feature type="compositionally biased region" description="Polar residues" evidence="2">
    <location>
        <begin position="2082"/>
        <end position="2091"/>
    </location>
</feature>
<dbReference type="GO" id="GO:0006355">
    <property type="term" value="P:regulation of DNA-templated transcription"/>
    <property type="evidence" value="ECO:0007669"/>
    <property type="project" value="InterPro"/>
</dbReference>
<feature type="compositionally biased region" description="Low complexity" evidence="2">
    <location>
        <begin position="1223"/>
        <end position="1234"/>
    </location>
</feature>
<name>A0AAV1HWN2_9CHLO</name>
<feature type="compositionally biased region" description="Basic and acidic residues" evidence="2">
    <location>
        <begin position="508"/>
        <end position="521"/>
    </location>
</feature>
<feature type="compositionally biased region" description="Low complexity" evidence="2">
    <location>
        <begin position="431"/>
        <end position="442"/>
    </location>
</feature>
<evidence type="ECO:0000259" key="3">
    <source>
        <dbReference type="PROSITE" id="PS50114"/>
    </source>
</evidence>
<feature type="region of interest" description="Disordered" evidence="2">
    <location>
        <begin position="358"/>
        <end position="446"/>
    </location>
</feature>
<keyword evidence="1" id="KW-0479">Metal-binding</keyword>
<feature type="compositionally biased region" description="Low complexity" evidence="2">
    <location>
        <begin position="1253"/>
        <end position="1269"/>
    </location>
</feature>
<keyword evidence="1" id="KW-0863">Zinc-finger</keyword>
<accession>A0AAV1HWN2</accession>
<dbReference type="PROSITE" id="PS50114">
    <property type="entry name" value="GATA_ZN_FINGER_2"/>
    <property type="match status" value="1"/>
</dbReference>
<reference evidence="4 5" key="1">
    <citation type="submission" date="2023-10" db="EMBL/GenBank/DDBJ databases">
        <authorList>
            <person name="Maclean D."/>
            <person name="Macfadyen A."/>
        </authorList>
    </citation>
    <scope>NUCLEOTIDE SEQUENCE [LARGE SCALE GENOMIC DNA]</scope>
</reference>
<dbReference type="SMART" id="SM00401">
    <property type="entry name" value="ZnF_GATA"/>
    <property type="match status" value="1"/>
</dbReference>
<keyword evidence="1" id="KW-0862">Zinc</keyword>
<dbReference type="InterPro" id="IPR000679">
    <property type="entry name" value="Znf_GATA"/>
</dbReference>
<dbReference type="Proteomes" id="UP001314263">
    <property type="component" value="Unassembled WGS sequence"/>
</dbReference>
<feature type="region of interest" description="Disordered" evidence="2">
    <location>
        <begin position="477"/>
        <end position="525"/>
    </location>
</feature>
<feature type="region of interest" description="Disordered" evidence="2">
    <location>
        <begin position="2144"/>
        <end position="2170"/>
    </location>
</feature>
<organism evidence="4 5">
    <name type="scientific">Coccomyxa viridis</name>
    <dbReference type="NCBI Taxonomy" id="1274662"/>
    <lineage>
        <taxon>Eukaryota</taxon>
        <taxon>Viridiplantae</taxon>
        <taxon>Chlorophyta</taxon>
        <taxon>core chlorophytes</taxon>
        <taxon>Trebouxiophyceae</taxon>
        <taxon>Trebouxiophyceae incertae sedis</taxon>
        <taxon>Coccomyxaceae</taxon>
        <taxon>Coccomyxa</taxon>
    </lineage>
</organism>
<comment type="caution">
    <text evidence="4">The sequence shown here is derived from an EMBL/GenBank/DDBJ whole genome shotgun (WGS) entry which is preliminary data.</text>
</comment>
<feature type="region of interest" description="Disordered" evidence="2">
    <location>
        <begin position="1916"/>
        <end position="1946"/>
    </location>
</feature>
<feature type="compositionally biased region" description="Polar residues" evidence="2">
    <location>
        <begin position="401"/>
        <end position="411"/>
    </location>
</feature>
<feature type="region of interest" description="Disordered" evidence="2">
    <location>
        <begin position="690"/>
        <end position="969"/>
    </location>
</feature>
<feature type="compositionally biased region" description="Low complexity" evidence="2">
    <location>
        <begin position="1723"/>
        <end position="1733"/>
    </location>
</feature>
<feature type="region of interest" description="Disordered" evidence="2">
    <location>
        <begin position="1712"/>
        <end position="1739"/>
    </location>
</feature>
<feature type="compositionally biased region" description="Basic residues" evidence="2">
    <location>
        <begin position="768"/>
        <end position="778"/>
    </location>
</feature>
<feature type="domain" description="GATA-type" evidence="3">
    <location>
        <begin position="1673"/>
        <end position="1706"/>
    </location>
</feature>
<feature type="region of interest" description="Disordered" evidence="2">
    <location>
        <begin position="1198"/>
        <end position="1217"/>
    </location>
</feature>